<reference evidence="1" key="2">
    <citation type="submission" date="2020-11" db="EMBL/GenBank/DDBJ databases">
        <authorList>
            <person name="McCartney M.A."/>
            <person name="Auch B."/>
            <person name="Kono T."/>
            <person name="Mallez S."/>
            <person name="Becker A."/>
            <person name="Gohl D.M."/>
            <person name="Silverstein K.A.T."/>
            <person name="Koren S."/>
            <person name="Bechman K.B."/>
            <person name="Herman A."/>
            <person name="Abrahante J.E."/>
            <person name="Garbe J."/>
        </authorList>
    </citation>
    <scope>NUCLEOTIDE SEQUENCE</scope>
    <source>
        <strain evidence="1">Duluth1</strain>
        <tissue evidence="1">Whole animal</tissue>
    </source>
</reference>
<dbReference type="EMBL" id="JAIWYP010000010">
    <property type="protein sequence ID" value="KAH3753227.1"/>
    <property type="molecule type" value="Genomic_DNA"/>
</dbReference>
<sequence>MSNIEVLVTHGSKELFEIFRDTSIGILDLQTVDCILQASDIFSTLGILKKLYLWGSYTGHFDIKLPASLNLLSLQRGECSSEWLCSLLIKLCELGHPVICELWYFVVQSRGEDCGTDSNIRVSDLRSKLLACDMSNIEILVTHGSKELFEIFRDTRIGILVLQTVECIPQASDILPTLRK</sequence>
<organism evidence="1 2">
    <name type="scientific">Dreissena polymorpha</name>
    <name type="common">Zebra mussel</name>
    <name type="synonym">Mytilus polymorpha</name>
    <dbReference type="NCBI Taxonomy" id="45954"/>
    <lineage>
        <taxon>Eukaryota</taxon>
        <taxon>Metazoa</taxon>
        <taxon>Spiralia</taxon>
        <taxon>Lophotrochozoa</taxon>
        <taxon>Mollusca</taxon>
        <taxon>Bivalvia</taxon>
        <taxon>Autobranchia</taxon>
        <taxon>Heteroconchia</taxon>
        <taxon>Euheterodonta</taxon>
        <taxon>Imparidentia</taxon>
        <taxon>Neoheterodontei</taxon>
        <taxon>Myida</taxon>
        <taxon>Dreissenoidea</taxon>
        <taxon>Dreissenidae</taxon>
        <taxon>Dreissena</taxon>
    </lineage>
</organism>
<reference evidence="1" key="1">
    <citation type="journal article" date="2019" name="bioRxiv">
        <title>The Genome of the Zebra Mussel, Dreissena polymorpha: A Resource for Invasive Species Research.</title>
        <authorList>
            <person name="McCartney M.A."/>
            <person name="Auch B."/>
            <person name="Kono T."/>
            <person name="Mallez S."/>
            <person name="Zhang Y."/>
            <person name="Obille A."/>
            <person name="Becker A."/>
            <person name="Abrahante J.E."/>
            <person name="Garbe J."/>
            <person name="Badalamenti J.P."/>
            <person name="Herman A."/>
            <person name="Mangelson H."/>
            <person name="Liachko I."/>
            <person name="Sullivan S."/>
            <person name="Sone E.D."/>
            <person name="Koren S."/>
            <person name="Silverstein K.A.T."/>
            <person name="Beckman K.B."/>
            <person name="Gohl D.M."/>
        </authorList>
    </citation>
    <scope>NUCLEOTIDE SEQUENCE</scope>
    <source>
        <strain evidence="1">Duluth1</strain>
        <tissue evidence="1">Whole animal</tissue>
    </source>
</reference>
<name>A0A9D4DP36_DREPO</name>
<proteinExistence type="predicted"/>
<dbReference type="Proteomes" id="UP000828390">
    <property type="component" value="Unassembled WGS sequence"/>
</dbReference>
<keyword evidence="2" id="KW-1185">Reference proteome</keyword>
<protein>
    <submittedName>
        <fullName evidence="1">Uncharacterized protein</fullName>
    </submittedName>
</protein>
<dbReference type="AlphaFoldDB" id="A0A9D4DP36"/>
<evidence type="ECO:0000313" key="2">
    <source>
        <dbReference type="Proteomes" id="UP000828390"/>
    </source>
</evidence>
<gene>
    <name evidence="1" type="ORF">DPMN_187861</name>
</gene>
<accession>A0A9D4DP36</accession>
<evidence type="ECO:0000313" key="1">
    <source>
        <dbReference type="EMBL" id="KAH3753227.1"/>
    </source>
</evidence>
<comment type="caution">
    <text evidence="1">The sequence shown here is derived from an EMBL/GenBank/DDBJ whole genome shotgun (WGS) entry which is preliminary data.</text>
</comment>